<keyword evidence="3" id="KW-1185">Reference proteome</keyword>
<feature type="domain" description="ScoMcrA-like SRA" evidence="1">
    <location>
        <begin position="12"/>
        <end position="159"/>
    </location>
</feature>
<protein>
    <recommendedName>
        <fullName evidence="1">ScoMcrA-like SRA domain-containing protein</fullName>
    </recommendedName>
</protein>
<proteinExistence type="predicted"/>
<dbReference type="EMBL" id="JAINVZ010000012">
    <property type="protein sequence ID" value="MBY8886894.1"/>
    <property type="molecule type" value="Genomic_DNA"/>
</dbReference>
<dbReference type="InterPro" id="IPR058712">
    <property type="entry name" value="SRA_ScoMcrA"/>
</dbReference>
<evidence type="ECO:0000313" key="3">
    <source>
        <dbReference type="Proteomes" id="UP001198565"/>
    </source>
</evidence>
<sequence>MPSLDLTPGLITTREKVAEVYGGSVFSGGIVPAKASKKVFVYSDPAVGEKHGYTFDGWAESDEFGLLYLYTGAGGTGDQQLKRGNKVLLDTLDEAWQADGGQVHLFVANGKVPGKAEVSQRYVGQVVLDAAQPYEERKAPGSDDVMRWVFVFRLRPAEGATLALTEADEVPPATQTTVLDLPKATGAPKLPKAPAAPKTPKVAISTGAKDKPTEQHVTAQTVSHHAGGQRAVMRREGQLVAEFEKCLEAAGHEFKSFQITVKGESGALVPDLYDATENVLYEAKGAATRSNVRMAIGQLLDYRRHIKVPPGLRLAVLLPTPPTADVRDLLAAQNIAMVTQTESGFAGFPVS</sequence>
<evidence type="ECO:0000259" key="1">
    <source>
        <dbReference type="Pfam" id="PF26348"/>
    </source>
</evidence>
<dbReference type="Pfam" id="PF26348">
    <property type="entry name" value="SRA_ScoMcrA"/>
    <property type="match status" value="1"/>
</dbReference>
<gene>
    <name evidence="2" type="ORF">K7472_18805</name>
</gene>
<comment type="caution">
    <text evidence="2">The sequence shown here is derived from an EMBL/GenBank/DDBJ whole genome shotgun (WGS) entry which is preliminary data.</text>
</comment>
<accession>A0ABS7QW43</accession>
<dbReference type="RefSeq" id="WP_222979547.1">
    <property type="nucleotide sequence ID" value="NZ_JAINVZ010000012.1"/>
</dbReference>
<reference evidence="2 3" key="1">
    <citation type="submission" date="2021-08" db="EMBL/GenBank/DDBJ databases">
        <title>Streptomyces sp. PTM05 isolated from lichen.</title>
        <authorList>
            <person name="Somphong A."/>
            <person name="Phongsopitanun W."/>
            <person name="Tanasupawat S."/>
        </authorList>
    </citation>
    <scope>NUCLEOTIDE SEQUENCE [LARGE SCALE GENOMIC DNA]</scope>
    <source>
        <strain evidence="2 3">Ptm05</strain>
    </source>
</reference>
<organism evidence="2 3">
    <name type="scientific">Streptantibioticus parmotrematis</name>
    <dbReference type="NCBI Taxonomy" id="2873249"/>
    <lineage>
        <taxon>Bacteria</taxon>
        <taxon>Bacillati</taxon>
        <taxon>Actinomycetota</taxon>
        <taxon>Actinomycetes</taxon>
        <taxon>Kitasatosporales</taxon>
        <taxon>Streptomycetaceae</taxon>
        <taxon>Streptantibioticus</taxon>
    </lineage>
</organism>
<name>A0ABS7QW43_9ACTN</name>
<dbReference type="Proteomes" id="UP001198565">
    <property type="component" value="Unassembled WGS sequence"/>
</dbReference>
<evidence type="ECO:0000313" key="2">
    <source>
        <dbReference type="EMBL" id="MBY8886894.1"/>
    </source>
</evidence>